<dbReference type="InterPro" id="IPR048020">
    <property type="entry name" value="Transpos_IS3"/>
</dbReference>
<evidence type="ECO:0000313" key="3">
    <source>
        <dbReference type="EMBL" id="RIV85957.1"/>
    </source>
</evidence>
<dbReference type="InterPro" id="IPR012337">
    <property type="entry name" value="RNaseH-like_sf"/>
</dbReference>
<dbReference type="InterPro" id="IPR001584">
    <property type="entry name" value="Integrase_cat-core"/>
</dbReference>
<name>A0A418NSK8_9SPHN</name>
<dbReference type="RefSeq" id="WP_119587150.1">
    <property type="nucleotide sequence ID" value="NZ_CAWODQ010000024.1"/>
</dbReference>
<dbReference type="GO" id="GO:0015074">
    <property type="term" value="P:DNA integration"/>
    <property type="evidence" value="ECO:0007669"/>
    <property type="project" value="InterPro"/>
</dbReference>
<reference evidence="3 4" key="1">
    <citation type="submission" date="2018-08" db="EMBL/GenBank/DDBJ databases">
        <title>Erythrobacter zhengii sp.nov., a bacterium isolated from deep-sea sediment.</title>
        <authorList>
            <person name="Fang C."/>
            <person name="Wu Y.-H."/>
            <person name="Sun C."/>
            <person name="Wang H."/>
            <person name="Cheng H."/>
            <person name="Meng F.-X."/>
            <person name="Wang C.-S."/>
            <person name="Xu X.-W."/>
        </authorList>
    </citation>
    <scope>NUCLEOTIDE SEQUENCE [LARGE SCALE GENOMIC DNA]</scope>
    <source>
        <strain evidence="3 4">V18</strain>
    </source>
</reference>
<gene>
    <name evidence="3" type="ORF">D2V07_11705</name>
</gene>
<dbReference type="AlphaFoldDB" id="A0A418NSK8"/>
<feature type="region of interest" description="Disordered" evidence="1">
    <location>
        <begin position="357"/>
        <end position="381"/>
    </location>
</feature>
<dbReference type="InterPro" id="IPR036397">
    <property type="entry name" value="RNaseH_sf"/>
</dbReference>
<feature type="compositionally biased region" description="Basic and acidic residues" evidence="1">
    <location>
        <begin position="368"/>
        <end position="381"/>
    </location>
</feature>
<dbReference type="InterPro" id="IPR025948">
    <property type="entry name" value="HTH-like_dom"/>
</dbReference>
<dbReference type="NCBIfam" id="NF033516">
    <property type="entry name" value="transpos_IS3"/>
    <property type="match status" value="1"/>
</dbReference>
<dbReference type="Gene3D" id="3.30.420.10">
    <property type="entry name" value="Ribonuclease H-like superfamily/Ribonuclease H"/>
    <property type="match status" value="1"/>
</dbReference>
<keyword evidence="4" id="KW-1185">Reference proteome</keyword>
<dbReference type="EMBL" id="QXFL01000004">
    <property type="protein sequence ID" value="RIV85957.1"/>
    <property type="molecule type" value="Genomic_DNA"/>
</dbReference>
<dbReference type="Pfam" id="PF13276">
    <property type="entry name" value="HTH_21"/>
    <property type="match status" value="1"/>
</dbReference>
<sequence>MKASKFTDAQKASVVKQGEEGTPVAEICRKAGISQATYFNWKKKYAGLMPPEMRRLRALEDENGRLKKIVADLTLDRDAAGRYPPKALRPDRKRELVDGMLADWGVSIRRACRALSFDTSSYHYKSRRTDPAFLKNRIKEICETHVRYGYRRVYYILRRDGWCVNLKKVCRLYRELGLQLRNKTPKRRVKAKLREDRAPAIRPNDVWAMDFLHDQLATGRKLRILTVVDTFSRLSPVIDPRFSYRGENVVATLDATCRKIGYPKTIRVDNGSEFISRDMDLWAYQRGVILDFSRPGKRTDNAFIEACNSKLRSEWLNAHWFLNLQDACEKLEAWRRHYNEERPHSAIGNIPPIMLANSAGETSPPDLGKAENSRSEWSKVG</sequence>
<dbReference type="GO" id="GO:0003677">
    <property type="term" value="F:DNA binding"/>
    <property type="evidence" value="ECO:0007669"/>
    <property type="project" value="InterPro"/>
</dbReference>
<dbReference type="SUPFAM" id="SSF46689">
    <property type="entry name" value="Homeodomain-like"/>
    <property type="match status" value="1"/>
</dbReference>
<organism evidence="3 4">
    <name type="scientific">Aurantiacibacter zhengii</name>
    <dbReference type="NCBI Taxonomy" id="2307003"/>
    <lineage>
        <taxon>Bacteria</taxon>
        <taxon>Pseudomonadati</taxon>
        <taxon>Pseudomonadota</taxon>
        <taxon>Alphaproteobacteria</taxon>
        <taxon>Sphingomonadales</taxon>
        <taxon>Erythrobacteraceae</taxon>
        <taxon>Aurantiacibacter</taxon>
    </lineage>
</organism>
<dbReference type="Pfam" id="PF01527">
    <property type="entry name" value="HTH_Tnp_1"/>
    <property type="match status" value="1"/>
</dbReference>
<dbReference type="OrthoDB" id="9809060at2"/>
<dbReference type="Proteomes" id="UP000286576">
    <property type="component" value="Unassembled WGS sequence"/>
</dbReference>
<dbReference type="PROSITE" id="PS50994">
    <property type="entry name" value="INTEGRASE"/>
    <property type="match status" value="1"/>
</dbReference>
<dbReference type="InterPro" id="IPR002514">
    <property type="entry name" value="Transposase_8"/>
</dbReference>
<evidence type="ECO:0000256" key="1">
    <source>
        <dbReference type="SAM" id="MobiDB-lite"/>
    </source>
</evidence>
<feature type="domain" description="Integrase catalytic" evidence="2">
    <location>
        <begin position="199"/>
        <end position="359"/>
    </location>
</feature>
<dbReference type="PANTHER" id="PTHR47515">
    <property type="entry name" value="LOW CALCIUM RESPONSE LOCUS PROTEIN T"/>
    <property type="match status" value="1"/>
</dbReference>
<dbReference type="SUPFAM" id="SSF53098">
    <property type="entry name" value="Ribonuclease H-like"/>
    <property type="match status" value="1"/>
</dbReference>
<dbReference type="InterPro" id="IPR009057">
    <property type="entry name" value="Homeodomain-like_sf"/>
</dbReference>
<dbReference type="PANTHER" id="PTHR47515:SF1">
    <property type="entry name" value="BLR2054 PROTEIN"/>
    <property type="match status" value="1"/>
</dbReference>
<dbReference type="Pfam" id="PF13683">
    <property type="entry name" value="rve_3"/>
    <property type="match status" value="1"/>
</dbReference>
<accession>A0A418NSK8</accession>
<protein>
    <submittedName>
        <fullName evidence="3">IS3 family transposase</fullName>
    </submittedName>
</protein>
<dbReference type="GO" id="GO:0004803">
    <property type="term" value="F:transposase activity"/>
    <property type="evidence" value="ECO:0007669"/>
    <property type="project" value="InterPro"/>
</dbReference>
<evidence type="ECO:0000313" key="4">
    <source>
        <dbReference type="Proteomes" id="UP000286576"/>
    </source>
</evidence>
<comment type="caution">
    <text evidence="3">The sequence shown here is derived from an EMBL/GenBank/DDBJ whole genome shotgun (WGS) entry which is preliminary data.</text>
</comment>
<proteinExistence type="predicted"/>
<evidence type="ECO:0000259" key="2">
    <source>
        <dbReference type="PROSITE" id="PS50994"/>
    </source>
</evidence>
<dbReference type="GO" id="GO:0006313">
    <property type="term" value="P:DNA transposition"/>
    <property type="evidence" value="ECO:0007669"/>
    <property type="project" value="InterPro"/>
</dbReference>